<dbReference type="PANTHER" id="PTHR24198">
    <property type="entry name" value="ANKYRIN REPEAT AND PROTEIN KINASE DOMAIN-CONTAINING PROTEIN"/>
    <property type="match status" value="1"/>
</dbReference>
<dbReference type="Gene3D" id="1.25.40.20">
    <property type="entry name" value="Ankyrin repeat-containing domain"/>
    <property type="match status" value="1"/>
</dbReference>
<dbReference type="Pfam" id="PF12796">
    <property type="entry name" value="Ank_2"/>
    <property type="match status" value="1"/>
</dbReference>
<keyword evidence="1" id="KW-0677">Repeat</keyword>
<dbReference type="STRING" id="905079.L1JGI8"/>
<dbReference type="SUPFAM" id="SSF48403">
    <property type="entry name" value="Ankyrin repeat"/>
    <property type="match status" value="1"/>
</dbReference>
<name>A0A0C3TUQ0_GUITC</name>
<protein>
    <recommendedName>
        <fullName evidence="6">Ankyrin repeat domain-containing protein</fullName>
    </recommendedName>
</protein>
<evidence type="ECO:0008006" key="6">
    <source>
        <dbReference type="Google" id="ProtNLM"/>
    </source>
</evidence>
<dbReference type="Proteomes" id="UP000011087">
    <property type="component" value="Unassembled WGS sequence"/>
</dbReference>
<proteinExistence type="predicted"/>
<dbReference type="PROSITE" id="PS50088">
    <property type="entry name" value="ANK_REPEAT"/>
    <property type="match status" value="2"/>
</dbReference>
<accession>A0A0C3TUQ0</accession>
<evidence type="ECO:0000256" key="2">
    <source>
        <dbReference type="ARBA" id="ARBA00023043"/>
    </source>
</evidence>
<sequence>MAELVGKNGPCLRRKGDGGQTLLHAAAAMGLERPVRELVELGAEVDSKDDMGRTALMHAAWESHPAVVDALLELGADAAIENAGGGTALTVA</sequence>
<dbReference type="OrthoDB" id="341259at2759"/>
<keyword evidence="2 3" id="KW-0040">ANK repeat</keyword>
<evidence type="ECO:0000313" key="5">
    <source>
        <dbReference type="Proteomes" id="UP000011087"/>
    </source>
</evidence>
<feature type="repeat" description="ANK" evidence="3">
    <location>
        <begin position="18"/>
        <end position="50"/>
    </location>
</feature>
<dbReference type="PaxDb" id="55529-EKX47638"/>
<dbReference type="HOGENOM" id="CLU_000134_45_5_1"/>
<evidence type="ECO:0000256" key="3">
    <source>
        <dbReference type="PROSITE-ProRule" id="PRU00023"/>
    </source>
</evidence>
<reference evidence="4" key="3">
    <citation type="submission" date="2016-03" db="UniProtKB">
        <authorList>
            <consortium name="EnsemblProtists"/>
        </authorList>
    </citation>
    <scope>IDENTIFICATION</scope>
</reference>
<evidence type="ECO:0000313" key="4">
    <source>
        <dbReference type="EnsemblProtists" id="EKX47638"/>
    </source>
</evidence>
<feature type="repeat" description="ANK" evidence="3">
    <location>
        <begin position="51"/>
        <end position="83"/>
    </location>
</feature>
<dbReference type="SMART" id="SM00248">
    <property type="entry name" value="ANK"/>
    <property type="match status" value="2"/>
</dbReference>
<dbReference type="InterPro" id="IPR002110">
    <property type="entry name" value="Ankyrin_rpt"/>
</dbReference>
<dbReference type="EnsemblProtists" id="EKX47638">
    <property type="protein sequence ID" value="EKX47638"/>
    <property type="gene ID" value="GUITHDRAFT_61533"/>
</dbReference>
<dbReference type="PANTHER" id="PTHR24198:SF165">
    <property type="entry name" value="ANKYRIN REPEAT-CONTAINING PROTEIN-RELATED"/>
    <property type="match status" value="1"/>
</dbReference>
<dbReference type="OMA" id="WEGHTRC"/>
<organism evidence="4 5">
    <name type="scientific">Guillardia theta (strain CCMP2712)</name>
    <name type="common">Cryptophyte</name>
    <dbReference type="NCBI Taxonomy" id="905079"/>
    <lineage>
        <taxon>Eukaryota</taxon>
        <taxon>Cryptophyceae</taxon>
        <taxon>Pyrenomonadales</taxon>
        <taxon>Geminigeraceae</taxon>
        <taxon>Guillardia</taxon>
    </lineage>
</organism>
<reference evidence="5" key="2">
    <citation type="submission" date="2012-11" db="EMBL/GenBank/DDBJ databases">
        <authorList>
            <person name="Kuo A."/>
            <person name="Curtis B.A."/>
            <person name="Tanifuji G."/>
            <person name="Burki F."/>
            <person name="Gruber A."/>
            <person name="Irimia M."/>
            <person name="Maruyama S."/>
            <person name="Arias M.C."/>
            <person name="Ball S.G."/>
            <person name="Gile G.H."/>
            <person name="Hirakawa Y."/>
            <person name="Hopkins J.F."/>
            <person name="Rensing S.A."/>
            <person name="Schmutz J."/>
            <person name="Symeonidi A."/>
            <person name="Elias M."/>
            <person name="Eveleigh R.J."/>
            <person name="Herman E.K."/>
            <person name="Klute M.J."/>
            <person name="Nakayama T."/>
            <person name="Obornik M."/>
            <person name="Reyes-Prieto A."/>
            <person name="Armbrust E.V."/>
            <person name="Aves S.J."/>
            <person name="Beiko R.G."/>
            <person name="Coutinho P."/>
            <person name="Dacks J.B."/>
            <person name="Durnford D.G."/>
            <person name="Fast N.M."/>
            <person name="Green B.R."/>
            <person name="Grisdale C."/>
            <person name="Hempe F."/>
            <person name="Henrissat B."/>
            <person name="Hoppner M.P."/>
            <person name="Ishida K.-I."/>
            <person name="Kim E."/>
            <person name="Koreny L."/>
            <person name="Kroth P.G."/>
            <person name="Liu Y."/>
            <person name="Malik S.-B."/>
            <person name="Maier U.G."/>
            <person name="McRose D."/>
            <person name="Mock T."/>
            <person name="Neilson J.A."/>
            <person name="Onodera N.T."/>
            <person name="Poole A.M."/>
            <person name="Pritham E.J."/>
            <person name="Richards T.A."/>
            <person name="Rocap G."/>
            <person name="Roy S.W."/>
            <person name="Sarai C."/>
            <person name="Schaack S."/>
            <person name="Shirato S."/>
            <person name="Slamovits C.H."/>
            <person name="Spencer D.F."/>
            <person name="Suzuki S."/>
            <person name="Worden A.Z."/>
            <person name="Zauner S."/>
            <person name="Barry K."/>
            <person name="Bell C."/>
            <person name="Bharti A.K."/>
            <person name="Crow J.A."/>
            <person name="Grimwood J."/>
            <person name="Kramer R."/>
            <person name="Lindquist E."/>
            <person name="Lucas S."/>
            <person name="Salamov A."/>
            <person name="McFadden G.I."/>
            <person name="Lane C.E."/>
            <person name="Keeling P.J."/>
            <person name="Gray M.W."/>
            <person name="Grigoriev I.V."/>
            <person name="Archibald J.M."/>
        </authorList>
    </citation>
    <scope>NUCLEOTIDE SEQUENCE</scope>
    <source>
        <strain evidence="5">CCMP2712</strain>
    </source>
</reference>
<reference evidence="5" key="1">
    <citation type="journal article" date="2012" name="Nature">
        <title>Algal genomes reveal evolutionary mosaicism and the fate of nucleomorphs.</title>
        <authorList>
            <consortium name="DOE Joint Genome Institute"/>
            <person name="Curtis B.A."/>
            <person name="Tanifuji G."/>
            <person name="Burki F."/>
            <person name="Gruber A."/>
            <person name="Irimia M."/>
            <person name="Maruyama S."/>
            <person name="Arias M.C."/>
            <person name="Ball S.G."/>
            <person name="Gile G.H."/>
            <person name="Hirakawa Y."/>
            <person name="Hopkins J.F."/>
            <person name="Kuo A."/>
            <person name="Rensing S.A."/>
            <person name="Schmutz J."/>
            <person name="Symeonidi A."/>
            <person name="Elias M."/>
            <person name="Eveleigh R.J."/>
            <person name="Herman E.K."/>
            <person name="Klute M.J."/>
            <person name="Nakayama T."/>
            <person name="Obornik M."/>
            <person name="Reyes-Prieto A."/>
            <person name="Armbrust E.V."/>
            <person name="Aves S.J."/>
            <person name="Beiko R.G."/>
            <person name="Coutinho P."/>
            <person name="Dacks J.B."/>
            <person name="Durnford D.G."/>
            <person name="Fast N.M."/>
            <person name="Green B.R."/>
            <person name="Grisdale C.J."/>
            <person name="Hempel F."/>
            <person name="Henrissat B."/>
            <person name="Hoppner M.P."/>
            <person name="Ishida K."/>
            <person name="Kim E."/>
            <person name="Koreny L."/>
            <person name="Kroth P.G."/>
            <person name="Liu Y."/>
            <person name="Malik S.B."/>
            <person name="Maier U.G."/>
            <person name="McRose D."/>
            <person name="Mock T."/>
            <person name="Neilson J.A."/>
            <person name="Onodera N.T."/>
            <person name="Poole A.M."/>
            <person name="Pritham E.J."/>
            <person name="Richards T.A."/>
            <person name="Rocap G."/>
            <person name="Roy S.W."/>
            <person name="Sarai C."/>
            <person name="Schaack S."/>
            <person name="Shirato S."/>
            <person name="Slamovits C.H."/>
            <person name="Spencer D.F."/>
            <person name="Suzuki S."/>
            <person name="Worden A.Z."/>
            <person name="Zauner S."/>
            <person name="Barry K."/>
            <person name="Bell C."/>
            <person name="Bharti A.K."/>
            <person name="Crow J.A."/>
            <person name="Grimwood J."/>
            <person name="Kramer R."/>
            <person name="Lindquist E."/>
            <person name="Lucas S."/>
            <person name="Salamov A."/>
            <person name="McFadden G.I."/>
            <person name="Lane C.E."/>
            <person name="Keeling P.J."/>
            <person name="Gray M.W."/>
            <person name="Grigoriev I.V."/>
            <person name="Archibald J.M."/>
        </authorList>
    </citation>
    <scope>NUCLEOTIDE SEQUENCE</scope>
    <source>
        <strain evidence="5">CCMP2712</strain>
    </source>
</reference>
<evidence type="ECO:0000256" key="1">
    <source>
        <dbReference type="ARBA" id="ARBA00022737"/>
    </source>
</evidence>
<dbReference type="InterPro" id="IPR036770">
    <property type="entry name" value="Ankyrin_rpt-contain_sf"/>
</dbReference>
<dbReference type="PROSITE" id="PS50297">
    <property type="entry name" value="ANK_REP_REGION"/>
    <property type="match status" value="2"/>
</dbReference>
<keyword evidence="5" id="KW-1185">Reference proteome</keyword>